<keyword evidence="1" id="KW-0732">Signal</keyword>
<sequence length="130" mass="13930">MQLINFVAVSILATAALASPAPVSDRSDRLSPEPRLFQAHRRCGLKGDAECAPGFLCLSLSVNFPVGGICLREEPAPTPVIRRAVPTATPVSGPHFAGRCGLNGDEEYPTGFSCQSTSERQRPSRWNLLP</sequence>
<dbReference type="EMBL" id="KZ996518">
    <property type="protein sequence ID" value="RKO88729.1"/>
    <property type="molecule type" value="Genomic_DNA"/>
</dbReference>
<feature type="signal peptide" evidence="1">
    <location>
        <begin position="1"/>
        <end position="18"/>
    </location>
</feature>
<evidence type="ECO:0000256" key="1">
    <source>
        <dbReference type="SAM" id="SignalP"/>
    </source>
</evidence>
<evidence type="ECO:0000313" key="2">
    <source>
        <dbReference type="EMBL" id="RKO88729.1"/>
    </source>
</evidence>
<gene>
    <name evidence="2" type="ORF">BDK51DRAFT_46605</name>
</gene>
<accession>A0A4P9W882</accession>
<reference evidence="3" key="1">
    <citation type="journal article" date="2018" name="Nat. Microbiol.">
        <title>Leveraging single-cell genomics to expand the fungal tree of life.</title>
        <authorList>
            <person name="Ahrendt S.R."/>
            <person name="Quandt C.A."/>
            <person name="Ciobanu D."/>
            <person name="Clum A."/>
            <person name="Salamov A."/>
            <person name="Andreopoulos B."/>
            <person name="Cheng J.F."/>
            <person name="Woyke T."/>
            <person name="Pelin A."/>
            <person name="Henrissat B."/>
            <person name="Reynolds N.K."/>
            <person name="Benny G.L."/>
            <person name="Smith M.E."/>
            <person name="James T.Y."/>
            <person name="Grigoriev I.V."/>
        </authorList>
    </citation>
    <scope>NUCLEOTIDE SEQUENCE [LARGE SCALE GENOMIC DNA]</scope>
</reference>
<protein>
    <submittedName>
        <fullName evidence="2">Uncharacterized protein</fullName>
    </submittedName>
</protein>
<organism evidence="2 3">
    <name type="scientific">Blyttiomyces helicus</name>
    <dbReference type="NCBI Taxonomy" id="388810"/>
    <lineage>
        <taxon>Eukaryota</taxon>
        <taxon>Fungi</taxon>
        <taxon>Fungi incertae sedis</taxon>
        <taxon>Chytridiomycota</taxon>
        <taxon>Chytridiomycota incertae sedis</taxon>
        <taxon>Chytridiomycetes</taxon>
        <taxon>Chytridiomycetes incertae sedis</taxon>
        <taxon>Blyttiomyces</taxon>
    </lineage>
</organism>
<feature type="chain" id="PRO_5020293102" evidence="1">
    <location>
        <begin position="19"/>
        <end position="130"/>
    </location>
</feature>
<name>A0A4P9W882_9FUNG</name>
<dbReference type="AlphaFoldDB" id="A0A4P9W882"/>
<evidence type="ECO:0000313" key="3">
    <source>
        <dbReference type="Proteomes" id="UP000269721"/>
    </source>
</evidence>
<keyword evidence="3" id="KW-1185">Reference proteome</keyword>
<dbReference type="Proteomes" id="UP000269721">
    <property type="component" value="Unassembled WGS sequence"/>
</dbReference>
<proteinExistence type="predicted"/>